<evidence type="ECO:0000313" key="2">
    <source>
        <dbReference type="Proteomes" id="UP000515561"/>
    </source>
</evidence>
<name>A0A6S6R7Z9_9FIRM</name>
<dbReference type="RefSeq" id="WP_184094776.1">
    <property type="nucleotide sequence ID" value="NZ_AP023367.1"/>
</dbReference>
<dbReference type="KEGG" id="acel:acsn021_30410"/>
<organism evidence="1 2">
    <name type="scientific">Anaerocolumna cellulosilytica</name>
    <dbReference type="NCBI Taxonomy" id="433286"/>
    <lineage>
        <taxon>Bacteria</taxon>
        <taxon>Bacillati</taxon>
        <taxon>Bacillota</taxon>
        <taxon>Clostridia</taxon>
        <taxon>Lachnospirales</taxon>
        <taxon>Lachnospiraceae</taxon>
        <taxon>Anaerocolumna</taxon>
    </lineage>
</organism>
<reference evidence="1 2" key="1">
    <citation type="journal article" date="2016" name="Int. J. Syst. Evol. Microbiol.">
        <title>Descriptions of Anaerotaenia torta gen. nov., sp. nov. and Anaerocolumna cellulosilytica gen. nov., sp. nov. isolated from a methanogenic reactor of cattle waste.</title>
        <authorList>
            <person name="Uek A."/>
            <person name="Ohtaki Y."/>
            <person name="Kaku N."/>
            <person name="Ueki K."/>
        </authorList>
    </citation>
    <scope>NUCLEOTIDE SEQUENCE [LARGE SCALE GENOMIC DNA]</scope>
    <source>
        <strain evidence="1 2">SN021</strain>
    </source>
</reference>
<sequence>MLGFVYLAVSILTGCTICTIMLPGFKDLSKQSYNGKLLSLPSCFVLFPAWYLSGTLSVTWFVYLTAYLLREQKDSLLTANILVMTVLLLLQVVYWFTAYRKKKNTMDNEKSTKQYNFINFIMTEAAGQRKGMTNGELLFFVLALLLTMILMWSTFFIRGTNIYVGNSVYSDFAPHIGMIRSFSKGNNFPTVYSHFAGEDIRYHFMFQFMAGNLEKLGMRLDYAFNVPSILSLLSVYMLLFIVAVKITGKRTAGYLAALFFTFRSSKSLFLYLSEIPKDSNPLEVLLRNTEFIGYTPNENWGLWNLNVYCNQRHLAFSLGILLLLLLLFLPLLYERWLNSSFSIKGFLLRKEDWEVKDLKTAIFGGVLLGSIAFWNGAVLIAALAVLFVIGISAVRRMELVVLAVIAGILTLMQSNFFIEGSSISPTFYFGFLAENKTLFGTAAYLDNLLGILPFVLAGAFLAVKSFQKYLMAAFAAPILLALTLSLTPDIAVNHKYIMIGVMLLGIPAANFLAELYQRKGLWVKIFAVLAVLTMTFTGIYDFYTLLNKNGPAKSVVLDTDSSLTKWIEENTNTEDVFLTSNYALNQIVLGGAMLYQGWQYYAWSAGYDTAARDEQVRLMYEASTSEELVNLVKINNIRYIVVDLDNRYSDAYVINEENISNTFTCVYEEGMGNQNISIYDTTRRLGNKTD</sequence>
<gene>
    <name evidence="1" type="ORF">acsn021_30410</name>
</gene>
<evidence type="ECO:0000313" key="1">
    <source>
        <dbReference type="EMBL" id="BCJ95472.1"/>
    </source>
</evidence>
<dbReference type="Proteomes" id="UP000515561">
    <property type="component" value="Chromosome"/>
</dbReference>
<protein>
    <submittedName>
        <fullName evidence="1">Uncharacterized protein</fullName>
    </submittedName>
</protein>
<dbReference type="EMBL" id="AP023367">
    <property type="protein sequence ID" value="BCJ95472.1"/>
    <property type="molecule type" value="Genomic_DNA"/>
</dbReference>
<accession>A0A6S6R7Z9</accession>
<dbReference type="AlphaFoldDB" id="A0A6S6R7Z9"/>
<proteinExistence type="predicted"/>
<keyword evidence="2" id="KW-1185">Reference proteome</keyword>